<keyword evidence="3" id="KW-1185">Reference proteome</keyword>
<gene>
    <name evidence="2" type="ORF">BCV69DRAFT_244553</name>
</gene>
<dbReference type="InterPro" id="IPR019410">
    <property type="entry name" value="Methyltransf_16"/>
</dbReference>
<dbReference type="PANTHER" id="PTHR14614">
    <property type="entry name" value="HEPATOCELLULAR CARCINOMA-ASSOCIATED ANTIGEN"/>
    <property type="match status" value="1"/>
</dbReference>
<dbReference type="InterPro" id="IPR029063">
    <property type="entry name" value="SAM-dependent_MTases_sf"/>
</dbReference>
<accession>A0A316UFB8</accession>
<name>A0A316UFB8_9BASI</name>
<sequence length="434" mass="48630">MPGSRRGRTYQAEWEYDPNHPDNLDIAPSWDRVKSQAHHAPAGSREDESAIASTSELVAEDRWQQDSAEDIEQWGIAGRIWEAAYLFKLYLCPPRESVEFDPPCPLFAPHEEIRSKIEGSANAALRILELGSGAGYVGLSCAQELDRYRRSREASGSQSRRNDRLVLTDLENVVPLMIRNARLAGFSDACSNGGNTEAATSRSSFVDVLVRPLPWGSAPHAASILQKELYQQPLDYILCSDLVYFPYLLPPLLRSLLDLTDPSAAASHIPSQCPETAAPSRPVVLMAYKIRSYAKEEAFWSALGVWFDVEIVSCRYSWPLESPPSQAKGDIVGQRQDMREKRREGAWHRFGEDAEWEEEQESSDDAYFLFAARRKPSTLAYKAPEDDIKLMDGFMAVSRTHDSRGDTADQEELVRGEGGADFIEWALMGSMDMT</sequence>
<dbReference type="RefSeq" id="XP_025350788.1">
    <property type="nucleotide sequence ID" value="XM_025490117.1"/>
</dbReference>
<dbReference type="EMBL" id="KZ819321">
    <property type="protein sequence ID" value="PWN23628.1"/>
    <property type="molecule type" value="Genomic_DNA"/>
</dbReference>
<dbReference type="GO" id="GO:0005829">
    <property type="term" value="C:cytosol"/>
    <property type="evidence" value="ECO:0007669"/>
    <property type="project" value="TreeGrafter"/>
</dbReference>
<evidence type="ECO:0000313" key="2">
    <source>
        <dbReference type="EMBL" id="PWN23628.1"/>
    </source>
</evidence>
<dbReference type="GeneID" id="37011851"/>
<reference evidence="2 3" key="1">
    <citation type="journal article" date="2018" name="Mol. Biol. Evol.">
        <title>Broad Genomic Sampling Reveals a Smut Pathogenic Ancestry of the Fungal Clade Ustilaginomycotina.</title>
        <authorList>
            <person name="Kijpornyongpan T."/>
            <person name="Mondo S.J."/>
            <person name="Barry K."/>
            <person name="Sandor L."/>
            <person name="Lee J."/>
            <person name="Lipzen A."/>
            <person name="Pangilinan J."/>
            <person name="LaButti K."/>
            <person name="Hainaut M."/>
            <person name="Henrissat B."/>
            <person name="Grigoriev I.V."/>
            <person name="Spatafora J.W."/>
            <person name="Aime M.C."/>
        </authorList>
    </citation>
    <scope>NUCLEOTIDE SEQUENCE [LARGE SCALE GENOMIC DNA]</scope>
    <source>
        <strain evidence="2 3">MCA 4718</strain>
    </source>
</reference>
<dbReference type="GO" id="GO:0008757">
    <property type="term" value="F:S-adenosylmethionine-dependent methyltransferase activity"/>
    <property type="evidence" value="ECO:0007669"/>
    <property type="project" value="UniProtKB-ARBA"/>
</dbReference>
<dbReference type="PANTHER" id="PTHR14614:SF161">
    <property type="match status" value="1"/>
</dbReference>
<dbReference type="Proteomes" id="UP000245942">
    <property type="component" value="Unassembled WGS sequence"/>
</dbReference>
<feature type="region of interest" description="Disordered" evidence="1">
    <location>
        <begin position="32"/>
        <end position="51"/>
    </location>
</feature>
<dbReference type="Gene3D" id="3.40.50.150">
    <property type="entry name" value="Vaccinia Virus protein VP39"/>
    <property type="match status" value="1"/>
</dbReference>
<protein>
    <submittedName>
        <fullName evidence="2">Uncharacterized protein</fullName>
    </submittedName>
</protein>
<dbReference type="AlphaFoldDB" id="A0A316UFB8"/>
<dbReference type="SUPFAM" id="SSF53335">
    <property type="entry name" value="S-adenosyl-L-methionine-dependent methyltransferases"/>
    <property type="match status" value="1"/>
</dbReference>
<dbReference type="Pfam" id="PF10294">
    <property type="entry name" value="Methyltransf_16"/>
    <property type="match status" value="1"/>
</dbReference>
<organism evidence="2 3">
    <name type="scientific">Pseudomicrostroma glucosiphilum</name>
    <dbReference type="NCBI Taxonomy" id="1684307"/>
    <lineage>
        <taxon>Eukaryota</taxon>
        <taxon>Fungi</taxon>
        <taxon>Dikarya</taxon>
        <taxon>Basidiomycota</taxon>
        <taxon>Ustilaginomycotina</taxon>
        <taxon>Exobasidiomycetes</taxon>
        <taxon>Microstromatales</taxon>
        <taxon>Microstromatales incertae sedis</taxon>
        <taxon>Pseudomicrostroma</taxon>
    </lineage>
</organism>
<feature type="region of interest" description="Disordered" evidence="1">
    <location>
        <begin position="1"/>
        <end position="27"/>
    </location>
</feature>
<dbReference type="OrthoDB" id="413520at2759"/>
<dbReference type="GO" id="GO:0032991">
    <property type="term" value="C:protein-containing complex"/>
    <property type="evidence" value="ECO:0007669"/>
    <property type="project" value="TreeGrafter"/>
</dbReference>
<dbReference type="STRING" id="1684307.A0A316UFB8"/>
<evidence type="ECO:0000313" key="3">
    <source>
        <dbReference type="Proteomes" id="UP000245942"/>
    </source>
</evidence>
<proteinExistence type="predicted"/>
<evidence type="ECO:0000256" key="1">
    <source>
        <dbReference type="SAM" id="MobiDB-lite"/>
    </source>
</evidence>